<proteinExistence type="predicted"/>
<dbReference type="Gene3D" id="3.40.1000.70">
    <property type="entry name" value="PknH-like extracellular domain"/>
    <property type="match status" value="1"/>
</dbReference>
<feature type="signal peptide" evidence="1">
    <location>
        <begin position="1"/>
        <end position="28"/>
    </location>
</feature>
<evidence type="ECO:0000313" key="4">
    <source>
        <dbReference type="Proteomes" id="UP000218067"/>
    </source>
</evidence>
<dbReference type="Pfam" id="PF14032">
    <property type="entry name" value="PknH_C"/>
    <property type="match status" value="1"/>
</dbReference>
<dbReference type="EMBL" id="AP017624">
    <property type="protein sequence ID" value="BAV39747.1"/>
    <property type="molecule type" value="Genomic_DNA"/>
</dbReference>
<protein>
    <submittedName>
        <fullName evidence="3">Lipoprotein</fullName>
    </submittedName>
</protein>
<sequence length="249" mass="25938">MQVTGWVPHLRLARGAMTLAATAALALAGCSTTVAGTALPAANLGHAPTTTTRAAPRIVAAAALEGALLTQQQVVALVGGTNMSLVGAITGTADGSKVVDDPTCLGLASIADTSVYANSGWVAMRGNQMTSPNVVQADVTQLLTSFPVAADAAALLQRARQDWQGCANRRYGFHSSNGNHSYFNTGPEIASGSRIEVLLRQQEDPRWTCSHAMALQDSVLAEARVCLMSKNTTSALENLIDQVISRIPQ</sequence>
<name>A0A1B4XY65_MYCUL</name>
<feature type="domain" description="PknH-like extracellular" evidence="2">
    <location>
        <begin position="59"/>
        <end position="246"/>
    </location>
</feature>
<evidence type="ECO:0000256" key="1">
    <source>
        <dbReference type="SAM" id="SignalP"/>
    </source>
</evidence>
<dbReference type="RefSeq" id="WP_096369602.1">
    <property type="nucleotide sequence ID" value="NZ_AP017635.1"/>
</dbReference>
<dbReference type="AlphaFoldDB" id="A0A1B4XY65"/>
<evidence type="ECO:0000259" key="2">
    <source>
        <dbReference type="Pfam" id="PF14032"/>
    </source>
</evidence>
<feature type="chain" id="PRO_5038523045" evidence="1">
    <location>
        <begin position="29"/>
        <end position="249"/>
    </location>
</feature>
<accession>A0A1B4XY65</accession>
<reference evidence="3 4" key="1">
    <citation type="submission" date="2016-08" db="EMBL/GenBank/DDBJ databases">
        <title>Complete genome sequence of Mycobacterium shinshuense, a subspecies of M. ulcerans.</title>
        <authorList>
            <person name="Yoshida M."/>
            <person name="Ogura Y."/>
            <person name="Hayashi T."/>
            <person name="Hoshino Y."/>
        </authorList>
    </citation>
    <scope>NUCLEOTIDE SEQUENCE [LARGE SCALE GENOMIC DNA]</scope>
    <source>
        <strain evidence="4">ATCC 33728</strain>
    </source>
</reference>
<gene>
    <name evidence="3" type="ORF">SHTP_0361</name>
</gene>
<evidence type="ECO:0000313" key="3">
    <source>
        <dbReference type="EMBL" id="BAV39747.1"/>
    </source>
</evidence>
<dbReference type="InterPro" id="IPR026954">
    <property type="entry name" value="PknH-like_Extracell"/>
</dbReference>
<keyword evidence="1" id="KW-0732">Signal</keyword>
<organism evidence="3 4">
    <name type="scientific">Mycobacterium ulcerans subsp. shinshuense</name>
    <dbReference type="NCBI Taxonomy" id="1124626"/>
    <lineage>
        <taxon>Bacteria</taxon>
        <taxon>Bacillati</taxon>
        <taxon>Actinomycetota</taxon>
        <taxon>Actinomycetes</taxon>
        <taxon>Mycobacteriales</taxon>
        <taxon>Mycobacteriaceae</taxon>
        <taxon>Mycobacterium</taxon>
        <taxon>Mycobacterium ulcerans group</taxon>
    </lineage>
</organism>
<dbReference type="Proteomes" id="UP000218067">
    <property type="component" value="Chromosome"/>
</dbReference>
<dbReference type="InterPro" id="IPR038232">
    <property type="entry name" value="PknH-like_Extracell_sf"/>
</dbReference>
<keyword evidence="3" id="KW-0449">Lipoprotein</keyword>